<evidence type="ECO:0000256" key="1">
    <source>
        <dbReference type="ARBA" id="ARBA00023125"/>
    </source>
</evidence>
<keyword evidence="1 3" id="KW-0238">DNA-binding</keyword>
<accession>A0A1H0BYH6</accession>
<dbReference type="Proteomes" id="UP000199544">
    <property type="component" value="Unassembled WGS sequence"/>
</dbReference>
<dbReference type="PANTHER" id="PTHR46558">
    <property type="entry name" value="TRACRIPTIONAL REGULATORY PROTEIN-RELATED-RELATED"/>
    <property type="match status" value="1"/>
</dbReference>
<dbReference type="OrthoDB" id="72638at2"/>
<name>A0A1H0BYH6_9BACL</name>
<dbReference type="GO" id="GO:0003677">
    <property type="term" value="F:DNA binding"/>
    <property type="evidence" value="ECO:0007669"/>
    <property type="project" value="UniProtKB-KW"/>
</dbReference>
<evidence type="ECO:0000259" key="2">
    <source>
        <dbReference type="PROSITE" id="PS50943"/>
    </source>
</evidence>
<evidence type="ECO:0000313" key="4">
    <source>
        <dbReference type="Proteomes" id="UP000199544"/>
    </source>
</evidence>
<dbReference type="InterPro" id="IPR001387">
    <property type="entry name" value="Cro/C1-type_HTH"/>
</dbReference>
<dbReference type="Gene3D" id="1.10.260.40">
    <property type="entry name" value="lambda repressor-like DNA-binding domains"/>
    <property type="match status" value="1"/>
</dbReference>
<protein>
    <submittedName>
        <fullName evidence="3">DNA-binding transcriptional regulator, XRE-family HTH domain</fullName>
    </submittedName>
</protein>
<sequence>MFSSRLKKLRANKKMSQQELAAYLGITRQAYGKYEKEEAQPDFDSLKKLSSLFDVSIDYLITGNENTHSPDAMWKEFLDPKTQIFFKDLKDAPEEKIEELIRFWEFIKERD</sequence>
<proteinExistence type="predicted"/>
<dbReference type="InterPro" id="IPR010982">
    <property type="entry name" value="Lambda_DNA-bd_dom_sf"/>
</dbReference>
<dbReference type="SUPFAM" id="SSF47413">
    <property type="entry name" value="lambda repressor-like DNA-binding domains"/>
    <property type="match status" value="1"/>
</dbReference>
<dbReference type="CDD" id="cd00093">
    <property type="entry name" value="HTH_XRE"/>
    <property type="match status" value="1"/>
</dbReference>
<gene>
    <name evidence="3" type="ORF">SAMN04488137_4698</name>
</gene>
<dbReference type="AlphaFoldDB" id="A0A1H0BYH6"/>
<organism evidence="3 4">
    <name type="scientific">Fictibacillus solisalsi</name>
    <dbReference type="NCBI Taxonomy" id="459525"/>
    <lineage>
        <taxon>Bacteria</taxon>
        <taxon>Bacillati</taxon>
        <taxon>Bacillota</taxon>
        <taxon>Bacilli</taxon>
        <taxon>Bacillales</taxon>
        <taxon>Fictibacillaceae</taxon>
        <taxon>Fictibacillus</taxon>
    </lineage>
</organism>
<dbReference type="PROSITE" id="PS50943">
    <property type="entry name" value="HTH_CROC1"/>
    <property type="match status" value="1"/>
</dbReference>
<evidence type="ECO:0000313" key="3">
    <source>
        <dbReference type="EMBL" id="SDN50748.1"/>
    </source>
</evidence>
<dbReference type="Pfam" id="PF01381">
    <property type="entry name" value="HTH_3"/>
    <property type="match status" value="1"/>
</dbReference>
<dbReference type="EMBL" id="FNHW01000006">
    <property type="protein sequence ID" value="SDN50748.1"/>
    <property type="molecule type" value="Genomic_DNA"/>
</dbReference>
<dbReference type="SMART" id="SM00530">
    <property type="entry name" value="HTH_XRE"/>
    <property type="match status" value="1"/>
</dbReference>
<dbReference type="RefSeq" id="WP_090238990.1">
    <property type="nucleotide sequence ID" value="NZ_FNHW01000006.1"/>
</dbReference>
<reference evidence="4" key="1">
    <citation type="submission" date="2016-10" db="EMBL/GenBank/DDBJ databases">
        <authorList>
            <person name="Varghese N."/>
            <person name="Submissions S."/>
        </authorList>
    </citation>
    <scope>NUCLEOTIDE SEQUENCE [LARGE SCALE GENOMIC DNA]</scope>
    <source>
        <strain evidence="4">CGMCC 1.6854</strain>
    </source>
</reference>
<feature type="domain" description="HTH cro/C1-type" evidence="2">
    <location>
        <begin position="6"/>
        <end position="60"/>
    </location>
</feature>
<dbReference type="PANTHER" id="PTHR46558:SF11">
    <property type="entry name" value="HTH-TYPE TRANSCRIPTIONAL REGULATOR XRE"/>
    <property type="match status" value="1"/>
</dbReference>
<dbReference type="STRING" id="459525.SAMN04488137_4698"/>
<keyword evidence="4" id="KW-1185">Reference proteome</keyword>